<sequence length="70" mass="8453">MIKESIYASMKPEHVKFRREQMRVNNYIENILPNPKIDAFVEELDKQGIHDTEERIKLIGDFIKSKKHRR</sequence>
<proteinExistence type="predicted"/>
<keyword evidence="2" id="KW-1185">Reference proteome</keyword>
<reference evidence="1" key="1">
    <citation type="submission" date="2020-08" db="EMBL/GenBank/DDBJ databases">
        <authorList>
            <person name="Uke A."/>
            <person name="Chhe C."/>
            <person name="Baramee S."/>
            <person name="Kosugi A."/>
        </authorList>
    </citation>
    <scope>NUCLEOTIDE SEQUENCE</scope>
    <source>
        <strain evidence="1">DA-C8</strain>
    </source>
</reference>
<comment type="caution">
    <text evidence="1">The sequence shown here is derived from an EMBL/GenBank/DDBJ whole genome shotgun (WGS) entry which is preliminary data.</text>
</comment>
<dbReference type="RefSeq" id="WP_200966951.1">
    <property type="nucleotide sequence ID" value="NZ_BMAQ01000023.1"/>
</dbReference>
<dbReference type="EMBL" id="BMAQ01000023">
    <property type="protein sequence ID" value="GFR38713.1"/>
    <property type="molecule type" value="Genomic_DNA"/>
</dbReference>
<dbReference type="Proteomes" id="UP000654993">
    <property type="component" value="Unassembled WGS sequence"/>
</dbReference>
<gene>
    <name evidence="1" type="ORF">PRECH8_20090</name>
</gene>
<evidence type="ECO:0000313" key="2">
    <source>
        <dbReference type="Proteomes" id="UP000654993"/>
    </source>
</evidence>
<dbReference type="AlphaFoldDB" id="A0A916QFY7"/>
<accession>A0A916QFY7</accession>
<protein>
    <submittedName>
        <fullName evidence="1">Uncharacterized protein</fullName>
    </submittedName>
</protein>
<evidence type="ECO:0000313" key="1">
    <source>
        <dbReference type="EMBL" id="GFR38713.1"/>
    </source>
</evidence>
<reference evidence="1" key="2">
    <citation type="journal article" date="2021" name="Data Brief">
        <title>Draft genome sequence data of the facultative, thermophilic, xylanolytic bacterium Paenibacillus sp. strain DA-C8.</title>
        <authorList>
            <person name="Chhe C."/>
            <person name="Uke A."/>
            <person name="Baramee S."/>
            <person name="Ungkulpasvich U."/>
            <person name="Tachaapaikoon C."/>
            <person name="Pason P."/>
            <person name="Waeonukul R."/>
            <person name="Ratanakhanokchai K."/>
            <person name="Kosugi A."/>
        </authorList>
    </citation>
    <scope>NUCLEOTIDE SEQUENCE</scope>
    <source>
        <strain evidence="1">DA-C8</strain>
    </source>
</reference>
<organism evidence="1 2">
    <name type="scientific">Insulibacter thermoxylanivorax</name>
    <dbReference type="NCBI Taxonomy" id="2749268"/>
    <lineage>
        <taxon>Bacteria</taxon>
        <taxon>Bacillati</taxon>
        <taxon>Bacillota</taxon>
        <taxon>Bacilli</taxon>
        <taxon>Bacillales</taxon>
        <taxon>Paenibacillaceae</taxon>
        <taxon>Insulibacter</taxon>
    </lineage>
</organism>
<name>A0A916QFY7_9BACL</name>